<reference evidence="13 14" key="1">
    <citation type="submission" date="2024-06" db="EMBL/GenBank/DDBJ databases">
        <authorList>
            <person name="Li Z."/>
            <person name="Jiang Y."/>
        </authorList>
    </citation>
    <scope>NUCLEOTIDE SEQUENCE [LARGE SCALE GENOMIC DNA]</scope>
    <source>
        <strain evidence="13 14">HSW-8</strain>
    </source>
</reference>
<name>A0ABV2AAX8_9GAMM</name>
<keyword evidence="5" id="KW-0997">Cell inner membrane</keyword>
<dbReference type="InterPro" id="IPR001478">
    <property type="entry name" value="PDZ"/>
</dbReference>
<evidence type="ECO:0000259" key="11">
    <source>
        <dbReference type="Pfam" id="PF11356"/>
    </source>
</evidence>
<keyword evidence="9 10" id="KW-0472">Membrane</keyword>
<dbReference type="Pfam" id="PF11356">
    <property type="entry name" value="T2SSC"/>
    <property type="match status" value="1"/>
</dbReference>
<feature type="domain" description="Type II secretion system protein GspC N-terminal" evidence="11">
    <location>
        <begin position="28"/>
        <end position="165"/>
    </location>
</feature>
<comment type="similarity">
    <text evidence="2">Belongs to the GSP C family.</text>
</comment>
<keyword evidence="6 10" id="KW-0812">Transmembrane</keyword>
<evidence type="ECO:0000256" key="8">
    <source>
        <dbReference type="ARBA" id="ARBA00022989"/>
    </source>
</evidence>
<proteinExistence type="inferred from homology"/>
<feature type="domain" description="PDZ" evidence="12">
    <location>
        <begin position="238"/>
        <end position="296"/>
    </location>
</feature>
<evidence type="ECO:0000256" key="4">
    <source>
        <dbReference type="ARBA" id="ARBA00022475"/>
    </source>
</evidence>
<dbReference type="Gene3D" id="2.30.30.830">
    <property type="match status" value="1"/>
</dbReference>
<evidence type="ECO:0000259" key="12">
    <source>
        <dbReference type="Pfam" id="PF13180"/>
    </source>
</evidence>
<evidence type="ECO:0000256" key="9">
    <source>
        <dbReference type="ARBA" id="ARBA00023136"/>
    </source>
</evidence>
<evidence type="ECO:0000256" key="2">
    <source>
        <dbReference type="ARBA" id="ARBA00007986"/>
    </source>
</evidence>
<keyword evidence="14" id="KW-1185">Reference proteome</keyword>
<evidence type="ECO:0000313" key="14">
    <source>
        <dbReference type="Proteomes" id="UP001465331"/>
    </source>
</evidence>
<evidence type="ECO:0000256" key="5">
    <source>
        <dbReference type="ARBA" id="ARBA00022519"/>
    </source>
</evidence>
<keyword evidence="8 10" id="KW-1133">Transmembrane helix</keyword>
<evidence type="ECO:0000256" key="6">
    <source>
        <dbReference type="ARBA" id="ARBA00022692"/>
    </source>
</evidence>
<dbReference type="SUPFAM" id="SSF50156">
    <property type="entry name" value="PDZ domain-like"/>
    <property type="match status" value="1"/>
</dbReference>
<comment type="caution">
    <text evidence="13">The sequence shown here is derived from an EMBL/GenBank/DDBJ whole genome shotgun (WGS) entry which is preliminary data.</text>
</comment>
<dbReference type="RefSeq" id="WP_352889546.1">
    <property type="nucleotide sequence ID" value="NZ_JBEPIJ010000010.1"/>
</dbReference>
<dbReference type="NCBIfam" id="TIGR01713">
    <property type="entry name" value="typeII_sec_gspC"/>
    <property type="match status" value="1"/>
</dbReference>
<keyword evidence="7" id="KW-0653">Protein transport</keyword>
<dbReference type="EMBL" id="JBEPIJ010000010">
    <property type="protein sequence ID" value="MES0874402.1"/>
    <property type="molecule type" value="Genomic_DNA"/>
</dbReference>
<evidence type="ECO:0000256" key="3">
    <source>
        <dbReference type="ARBA" id="ARBA00022448"/>
    </source>
</evidence>
<evidence type="ECO:0000313" key="13">
    <source>
        <dbReference type="EMBL" id="MES0874402.1"/>
    </source>
</evidence>
<accession>A0ABV2AAX8</accession>
<dbReference type="InterPro" id="IPR036034">
    <property type="entry name" value="PDZ_sf"/>
</dbReference>
<dbReference type="Proteomes" id="UP001465331">
    <property type="component" value="Unassembled WGS sequence"/>
</dbReference>
<evidence type="ECO:0000256" key="10">
    <source>
        <dbReference type="SAM" id="Phobius"/>
    </source>
</evidence>
<comment type="subcellular location">
    <subcellularLocation>
        <location evidence="1">Cell inner membrane</location>
    </subcellularLocation>
</comment>
<evidence type="ECO:0000256" key="7">
    <source>
        <dbReference type="ARBA" id="ARBA00022927"/>
    </source>
</evidence>
<gene>
    <name evidence="13" type="primary">gspC</name>
    <name evidence="13" type="ORF">ABSH63_10360</name>
</gene>
<evidence type="ECO:0000256" key="1">
    <source>
        <dbReference type="ARBA" id="ARBA00004533"/>
    </source>
</evidence>
<feature type="transmembrane region" description="Helical" evidence="10">
    <location>
        <begin position="21"/>
        <end position="45"/>
    </location>
</feature>
<protein>
    <submittedName>
        <fullName evidence="13">Type II secretion system protein GspC</fullName>
    </submittedName>
</protein>
<keyword evidence="4" id="KW-1003">Cell membrane</keyword>
<dbReference type="InterPro" id="IPR024961">
    <property type="entry name" value="T2SS_GspC_N"/>
</dbReference>
<dbReference type="Pfam" id="PF13180">
    <property type="entry name" value="PDZ_2"/>
    <property type="match status" value="1"/>
</dbReference>
<keyword evidence="3" id="KW-0813">Transport</keyword>
<dbReference type="InterPro" id="IPR001639">
    <property type="entry name" value="T2SS_protein-GspC"/>
</dbReference>
<sequence>MTESLSLQRVARLYERHGRGLPPLANLVLAVVVAWLLAKLVWALMPVPEAGRWQPVPPPPAAARATGPAAPAIDKLLAAKLFGEYQAEAVAEGNIEDAPDTRLSLNLLGILAGEDRQSRALIGTSNGEEKPYAIGDAVIAGVKLQSIFPDRVILSRNGKLETLRLNKDAPMSAQAAAARTAAAAASSPQTDAATAQMLSQIREQILADPTKASNYLRVQPATVGGVQRGYRIYPGREREAFQQLGLRPGDLVTAVNGVPLDDNQKALQLLGQLSQANAISLTIERGGQVQNLTVTLGP</sequence>
<dbReference type="Gene3D" id="2.30.42.10">
    <property type="match status" value="1"/>
</dbReference>
<organism evidence="13 14">
    <name type="scientific">Sinimarinibacterium thermocellulolyticum</name>
    <dbReference type="NCBI Taxonomy" id="3170016"/>
    <lineage>
        <taxon>Bacteria</taxon>
        <taxon>Pseudomonadati</taxon>
        <taxon>Pseudomonadota</taxon>
        <taxon>Gammaproteobacteria</taxon>
        <taxon>Nevskiales</taxon>
        <taxon>Nevskiaceae</taxon>
        <taxon>Sinimarinibacterium</taxon>
    </lineage>
</organism>